<evidence type="ECO:0000256" key="4">
    <source>
        <dbReference type="ARBA" id="ARBA00022833"/>
    </source>
</evidence>
<evidence type="ECO:0000256" key="5">
    <source>
        <dbReference type="ARBA" id="ARBA00023242"/>
    </source>
</evidence>
<dbReference type="InterPro" id="IPR008906">
    <property type="entry name" value="HATC_C_dom"/>
</dbReference>
<evidence type="ECO:0000256" key="6">
    <source>
        <dbReference type="SAM" id="MobiDB-lite"/>
    </source>
</evidence>
<dbReference type="InterPro" id="IPR012337">
    <property type="entry name" value="RNaseH-like_sf"/>
</dbReference>
<dbReference type="EMBL" id="LWDF02001144">
    <property type="protein sequence ID" value="KAE8240166.1"/>
    <property type="molecule type" value="Genomic_DNA"/>
</dbReference>
<dbReference type="SUPFAM" id="SSF53098">
    <property type="entry name" value="Ribonuclease H-like"/>
    <property type="match status" value="1"/>
</dbReference>
<comment type="caution">
    <text evidence="8">The sequence shown here is derived from an EMBL/GenBank/DDBJ whole genome shotgun (WGS) entry which is preliminary data.</text>
</comment>
<evidence type="ECO:0000256" key="2">
    <source>
        <dbReference type="ARBA" id="ARBA00022723"/>
    </source>
</evidence>
<dbReference type="AlphaFoldDB" id="A0A8T8SHP4"/>
<organism evidence="8 9">
    <name type="scientific">Tilletia indica</name>
    <dbReference type="NCBI Taxonomy" id="43049"/>
    <lineage>
        <taxon>Eukaryota</taxon>
        <taxon>Fungi</taxon>
        <taxon>Dikarya</taxon>
        <taxon>Basidiomycota</taxon>
        <taxon>Ustilaginomycotina</taxon>
        <taxon>Exobasidiomycetes</taxon>
        <taxon>Tilletiales</taxon>
        <taxon>Tilletiaceae</taxon>
        <taxon>Tilletia</taxon>
    </lineage>
</organism>
<dbReference type="Proteomes" id="UP000077521">
    <property type="component" value="Unassembled WGS sequence"/>
</dbReference>
<dbReference type="PANTHER" id="PTHR46481:SF10">
    <property type="entry name" value="ZINC FINGER BED DOMAIN-CONTAINING PROTEIN 39"/>
    <property type="match status" value="1"/>
</dbReference>
<keyword evidence="3" id="KW-0863">Zinc-finger</keyword>
<keyword evidence="4" id="KW-0862">Zinc</keyword>
<evidence type="ECO:0000256" key="3">
    <source>
        <dbReference type="ARBA" id="ARBA00022771"/>
    </source>
</evidence>
<evidence type="ECO:0000256" key="1">
    <source>
        <dbReference type="ARBA" id="ARBA00004123"/>
    </source>
</evidence>
<dbReference type="GO" id="GO:0008270">
    <property type="term" value="F:zinc ion binding"/>
    <property type="evidence" value="ECO:0007669"/>
    <property type="project" value="UniProtKB-KW"/>
</dbReference>
<feature type="region of interest" description="Disordered" evidence="6">
    <location>
        <begin position="470"/>
        <end position="507"/>
    </location>
</feature>
<feature type="region of interest" description="Disordered" evidence="6">
    <location>
        <begin position="80"/>
        <end position="105"/>
    </location>
</feature>
<dbReference type="PANTHER" id="PTHR46481">
    <property type="entry name" value="ZINC FINGER BED DOMAIN-CONTAINING PROTEIN 4"/>
    <property type="match status" value="1"/>
</dbReference>
<reference evidence="8" key="2">
    <citation type="journal article" date="2019" name="IMA Fungus">
        <title>Genome sequencing and comparison of five Tilletia species to identify candidate genes for the detection of regulated species infecting wheat.</title>
        <authorList>
            <person name="Nguyen H.D.T."/>
            <person name="Sultana T."/>
            <person name="Kesanakurti P."/>
            <person name="Hambleton S."/>
        </authorList>
    </citation>
    <scope>NUCLEOTIDE SEQUENCE</scope>
    <source>
        <strain evidence="8">DAOMC 236416</strain>
    </source>
</reference>
<keyword evidence="5" id="KW-0539">Nucleus</keyword>
<protein>
    <recommendedName>
        <fullName evidence="7">HAT C-terminal dimerisation domain-containing protein</fullName>
    </recommendedName>
</protein>
<evidence type="ECO:0000259" key="7">
    <source>
        <dbReference type="Pfam" id="PF05699"/>
    </source>
</evidence>
<feature type="domain" description="HAT C-terminal dimerisation" evidence="7">
    <location>
        <begin position="376"/>
        <end position="434"/>
    </location>
</feature>
<dbReference type="GO" id="GO:0046983">
    <property type="term" value="F:protein dimerization activity"/>
    <property type="evidence" value="ECO:0007669"/>
    <property type="project" value="InterPro"/>
</dbReference>
<gene>
    <name evidence="8" type="ORF">A4X13_0g7915</name>
</gene>
<accession>A0A8T8SHP4</accession>
<name>A0A8T8SHP4_9BASI</name>
<sequence>AIIRPFNQAVRDVKEKGVTEEDDWATDEEVREDFDADEIEEEGGEEDRAFSANLHPSDAYDEQDDQLIRRALRDKGVAYVGNEDEPESPSSSTSSAPPVPTAELRADSGAVGLQIRQLAWFARKLRYNTPLRVSFQTTCALFKLPTPHSLIRDVATRWNSTFEMIERGLVLWDAIVTWQEHNVKLIPAKFRIKRSHKSSFEMLIKLLQPLKNATSQFSTDSKPTIADIVGTYEDLDDHYRKIEDDEDYSETWREAARRAGAVCSTYYGLADNCRVFYLAVILHPNLRVSGMRSLRWEEEWIEKAEETLRNIFEDRYRCEENEPESQTQSQNPESAKAADTPKSFLLQRLEQEQAAAQDAPDPIAQWIAGTTPVKNKLVNPLQWWWKQKQMGMMWSGLTALALDVFSAPATSVDVERLFSKAGRHITPLRHRLKAIRLGHMVTLGGWFREGWVPRDCLGIYLNEERDKKLAEKAKGKRRAEEEDHANEPDSTSKRRRIVDDTDEEDDA</sequence>
<feature type="compositionally biased region" description="Acidic residues" evidence="6">
    <location>
        <begin position="20"/>
        <end position="45"/>
    </location>
</feature>
<feature type="region of interest" description="Disordered" evidence="6">
    <location>
        <begin position="13"/>
        <end position="65"/>
    </location>
</feature>
<comment type="subcellular location">
    <subcellularLocation>
        <location evidence="1">Nucleus</location>
    </subcellularLocation>
</comment>
<dbReference type="InterPro" id="IPR052035">
    <property type="entry name" value="ZnF_BED_domain_contain"/>
</dbReference>
<keyword evidence="9" id="KW-1185">Reference proteome</keyword>
<keyword evidence="2" id="KW-0479">Metal-binding</keyword>
<feature type="compositionally biased region" description="Basic and acidic residues" evidence="6">
    <location>
        <begin position="470"/>
        <end position="492"/>
    </location>
</feature>
<dbReference type="GO" id="GO:0005634">
    <property type="term" value="C:nucleus"/>
    <property type="evidence" value="ECO:0007669"/>
    <property type="project" value="UniProtKB-SubCell"/>
</dbReference>
<dbReference type="Pfam" id="PF05699">
    <property type="entry name" value="Dimer_Tnp_hAT"/>
    <property type="match status" value="1"/>
</dbReference>
<proteinExistence type="predicted"/>
<feature type="non-terminal residue" evidence="8">
    <location>
        <position position="1"/>
    </location>
</feature>
<evidence type="ECO:0000313" key="8">
    <source>
        <dbReference type="EMBL" id="KAE8240166.1"/>
    </source>
</evidence>
<evidence type="ECO:0000313" key="9">
    <source>
        <dbReference type="Proteomes" id="UP000077521"/>
    </source>
</evidence>
<reference evidence="8" key="1">
    <citation type="submission" date="2016-04" db="EMBL/GenBank/DDBJ databases">
        <authorList>
            <person name="Nguyen H.D."/>
            <person name="Samba Siva P."/>
            <person name="Cullis J."/>
            <person name="Levesque C.A."/>
            <person name="Hambleton S."/>
        </authorList>
    </citation>
    <scope>NUCLEOTIDE SEQUENCE</scope>
    <source>
        <strain evidence="8">DAOMC 236416</strain>
    </source>
</reference>